<evidence type="ECO:0000256" key="6">
    <source>
        <dbReference type="ARBA" id="ARBA00022989"/>
    </source>
</evidence>
<evidence type="ECO:0000256" key="9">
    <source>
        <dbReference type="RuleBase" id="RU369079"/>
    </source>
</evidence>
<feature type="transmembrane region" description="Helical" evidence="9">
    <location>
        <begin position="127"/>
        <end position="146"/>
    </location>
</feature>
<comment type="similarity">
    <text evidence="8 9">Belongs to the TRAP transporter small permease family.</text>
</comment>
<feature type="domain" description="Tripartite ATP-independent periplasmic transporters DctQ component" evidence="10">
    <location>
        <begin position="25"/>
        <end position="154"/>
    </location>
</feature>
<evidence type="ECO:0000313" key="11">
    <source>
        <dbReference type="EMBL" id="MCB8887941.1"/>
    </source>
</evidence>
<feature type="transmembrane region" description="Helical" evidence="9">
    <location>
        <begin position="87"/>
        <end position="107"/>
    </location>
</feature>
<gene>
    <name evidence="11" type="ORF">GEV37_02200</name>
</gene>
<dbReference type="RefSeq" id="WP_227388539.1">
    <property type="nucleotide sequence ID" value="NZ_JBHSCJ010000003.1"/>
</dbReference>
<dbReference type="Proteomes" id="UP001319882">
    <property type="component" value="Unassembled WGS sequence"/>
</dbReference>
<comment type="function">
    <text evidence="9">Part of the tripartite ATP-independent periplasmic (TRAP) transport system.</text>
</comment>
<comment type="subunit">
    <text evidence="9">The complex comprises the extracytoplasmic solute receptor protein and the two transmembrane proteins.</text>
</comment>
<dbReference type="PANTHER" id="PTHR35011:SF2">
    <property type="entry name" value="2,3-DIKETO-L-GULONATE TRAP TRANSPORTER SMALL PERMEASE PROTEIN YIAM"/>
    <property type="match status" value="1"/>
</dbReference>
<feature type="transmembrane region" description="Helical" evidence="9">
    <location>
        <begin position="52"/>
        <end position="75"/>
    </location>
</feature>
<evidence type="ECO:0000256" key="2">
    <source>
        <dbReference type="ARBA" id="ARBA00022448"/>
    </source>
</evidence>
<proteinExistence type="inferred from homology"/>
<evidence type="ECO:0000256" key="3">
    <source>
        <dbReference type="ARBA" id="ARBA00022475"/>
    </source>
</evidence>
<feature type="transmembrane region" description="Helical" evidence="9">
    <location>
        <begin position="12"/>
        <end position="32"/>
    </location>
</feature>
<keyword evidence="5 9" id="KW-0812">Transmembrane</keyword>
<evidence type="ECO:0000256" key="5">
    <source>
        <dbReference type="ARBA" id="ARBA00022692"/>
    </source>
</evidence>
<keyword evidence="12" id="KW-1185">Reference proteome</keyword>
<evidence type="ECO:0000313" key="12">
    <source>
        <dbReference type="Proteomes" id="UP001319882"/>
    </source>
</evidence>
<dbReference type="InterPro" id="IPR055348">
    <property type="entry name" value="DctQ"/>
</dbReference>
<keyword evidence="6 9" id="KW-1133">Transmembrane helix</keyword>
<protein>
    <recommendedName>
        <fullName evidence="9">TRAP transporter small permease protein</fullName>
    </recommendedName>
</protein>
<keyword evidence="7 9" id="KW-0472">Membrane</keyword>
<evidence type="ECO:0000256" key="8">
    <source>
        <dbReference type="ARBA" id="ARBA00038436"/>
    </source>
</evidence>
<comment type="subcellular location">
    <subcellularLocation>
        <location evidence="1 9">Cell inner membrane</location>
        <topology evidence="1 9">Multi-pass membrane protein</topology>
    </subcellularLocation>
</comment>
<keyword evidence="2 9" id="KW-0813">Transport</keyword>
<sequence>MRKLDALISRSEEVVIGLLILSASLILFANVVARYVFNDGFSWAEELVRYQIVWMVLLGASVAARQGIHIGVDILRRFSPAPVAKALTLLVHGLSIVFCAFLVFYGIELTEQTHRFGQVSSALQAPMWVVQLAIPVGALLMGLRFTQHFLRTLRDREQGSARLDRIG</sequence>
<name>A0ABS8DNR0_9GAMM</name>
<evidence type="ECO:0000256" key="4">
    <source>
        <dbReference type="ARBA" id="ARBA00022519"/>
    </source>
</evidence>
<dbReference type="PANTHER" id="PTHR35011">
    <property type="entry name" value="2,3-DIKETO-L-GULONATE TRAP TRANSPORTER SMALL PERMEASE PROTEIN YIAM"/>
    <property type="match status" value="1"/>
</dbReference>
<dbReference type="InterPro" id="IPR007387">
    <property type="entry name" value="TRAP_DctQ"/>
</dbReference>
<keyword evidence="4 9" id="KW-0997">Cell inner membrane</keyword>
<organism evidence="11 12">
    <name type="scientific">Vreelandella malpeensis</name>
    <dbReference type="NCBI Taxonomy" id="1172368"/>
    <lineage>
        <taxon>Bacteria</taxon>
        <taxon>Pseudomonadati</taxon>
        <taxon>Pseudomonadota</taxon>
        <taxon>Gammaproteobacteria</taxon>
        <taxon>Oceanospirillales</taxon>
        <taxon>Halomonadaceae</taxon>
        <taxon>Vreelandella</taxon>
    </lineage>
</organism>
<dbReference type="EMBL" id="WHVL01000001">
    <property type="protein sequence ID" value="MCB8887941.1"/>
    <property type="molecule type" value="Genomic_DNA"/>
</dbReference>
<accession>A0ABS8DNR0</accession>
<evidence type="ECO:0000256" key="7">
    <source>
        <dbReference type="ARBA" id="ARBA00023136"/>
    </source>
</evidence>
<dbReference type="Pfam" id="PF04290">
    <property type="entry name" value="DctQ"/>
    <property type="match status" value="1"/>
</dbReference>
<keyword evidence="3" id="KW-1003">Cell membrane</keyword>
<comment type="caution">
    <text evidence="11">The sequence shown here is derived from an EMBL/GenBank/DDBJ whole genome shotgun (WGS) entry which is preliminary data.</text>
</comment>
<evidence type="ECO:0000256" key="1">
    <source>
        <dbReference type="ARBA" id="ARBA00004429"/>
    </source>
</evidence>
<evidence type="ECO:0000259" key="10">
    <source>
        <dbReference type="Pfam" id="PF04290"/>
    </source>
</evidence>
<reference evidence="11 12" key="1">
    <citation type="journal article" date="2021" name="Sci. Rep.">
        <title>Genome analysis of a halophilic bacterium Halomonas malpeensis YU-PRIM-29(T) reveals its exopolysaccharide and pigment producing capabilities.</title>
        <authorList>
            <person name="Athmika"/>
            <person name="Ghate S.D."/>
            <person name="Arun A.B."/>
            <person name="Rao S.S."/>
            <person name="Kumar S.T.A."/>
            <person name="Kandiyil M.K."/>
            <person name="Saptami K."/>
            <person name="Rekha P.D."/>
        </authorList>
    </citation>
    <scope>NUCLEOTIDE SEQUENCE [LARGE SCALE GENOMIC DNA]</scope>
    <source>
        <strain evidence="12">prim 29</strain>
    </source>
</reference>